<dbReference type="GO" id="GO:0008270">
    <property type="term" value="F:zinc ion binding"/>
    <property type="evidence" value="ECO:0007669"/>
    <property type="project" value="UniProtKB-KW"/>
</dbReference>
<dbReference type="AlphaFoldDB" id="A0A1R2AQG6"/>
<evidence type="ECO:0000259" key="5">
    <source>
        <dbReference type="PROSITE" id="PS51292"/>
    </source>
</evidence>
<organism evidence="6 7">
    <name type="scientific">Stentor coeruleus</name>
    <dbReference type="NCBI Taxonomy" id="5963"/>
    <lineage>
        <taxon>Eukaryota</taxon>
        <taxon>Sar</taxon>
        <taxon>Alveolata</taxon>
        <taxon>Ciliophora</taxon>
        <taxon>Postciliodesmatophora</taxon>
        <taxon>Heterotrichea</taxon>
        <taxon>Heterotrichida</taxon>
        <taxon>Stentoridae</taxon>
        <taxon>Stentor</taxon>
    </lineage>
</organism>
<feature type="transmembrane region" description="Helical" evidence="4">
    <location>
        <begin position="113"/>
        <end position="134"/>
    </location>
</feature>
<keyword evidence="4" id="KW-0812">Transmembrane</keyword>
<dbReference type="Proteomes" id="UP000187209">
    <property type="component" value="Unassembled WGS sequence"/>
</dbReference>
<name>A0A1R2AQG6_9CILI</name>
<dbReference type="PANTHER" id="PTHR46347:SF1">
    <property type="entry name" value="RING_FYVE_PHD ZINC FINGER SUPERFAMILY PROTEIN"/>
    <property type="match status" value="1"/>
</dbReference>
<feature type="transmembrane region" description="Helical" evidence="4">
    <location>
        <begin position="81"/>
        <end position="101"/>
    </location>
</feature>
<evidence type="ECO:0000313" key="7">
    <source>
        <dbReference type="Proteomes" id="UP000187209"/>
    </source>
</evidence>
<dbReference type="InterPro" id="IPR011016">
    <property type="entry name" value="Znf_RING-CH"/>
</dbReference>
<protein>
    <recommendedName>
        <fullName evidence="5">RING-CH-type domain-containing protein</fullName>
    </recommendedName>
</protein>
<dbReference type="PROSITE" id="PS51292">
    <property type="entry name" value="ZF_RING_CH"/>
    <property type="match status" value="1"/>
</dbReference>
<dbReference type="SUPFAM" id="SSF57850">
    <property type="entry name" value="RING/U-box"/>
    <property type="match status" value="1"/>
</dbReference>
<evidence type="ECO:0000256" key="2">
    <source>
        <dbReference type="ARBA" id="ARBA00022771"/>
    </source>
</evidence>
<dbReference type="CDD" id="cd16495">
    <property type="entry name" value="RING_CH-C4HC3_MARCH"/>
    <property type="match status" value="1"/>
</dbReference>
<feature type="domain" description="RING-CH-type" evidence="5">
    <location>
        <begin position="1"/>
        <end position="60"/>
    </location>
</feature>
<accession>A0A1R2AQG6</accession>
<keyword evidence="3" id="KW-0862">Zinc</keyword>
<proteinExistence type="predicted"/>
<evidence type="ECO:0000256" key="3">
    <source>
        <dbReference type="ARBA" id="ARBA00022833"/>
    </source>
</evidence>
<sequence>MSKVCKICLGEEDQDFISPCNCKGFSQYVHKKCIQRWASIKFGSMDKAYCEICMAKISLPKTPVPTDSKEIRQYQNAKRSIIGNSIVLISSIIIVVLFFNYLTPRRKKEYFSVLISGFLCLAFISSLLLVLNIVRICCLLRSPNEIESNRNRHSTIETEEA</sequence>
<keyword evidence="2" id="KW-0863">Zinc-finger</keyword>
<dbReference type="InterPro" id="IPR013083">
    <property type="entry name" value="Znf_RING/FYVE/PHD"/>
</dbReference>
<dbReference type="Gene3D" id="3.30.40.10">
    <property type="entry name" value="Zinc/RING finger domain, C3HC4 (zinc finger)"/>
    <property type="match status" value="1"/>
</dbReference>
<dbReference type="PANTHER" id="PTHR46347">
    <property type="entry name" value="RING/FYVE/PHD ZINC FINGER SUPERFAMILY PROTEIN"/>
    <property type="match status" value="1"/>
</dbReference>
<dbReference type="SMART" id="SM00744">
    <property type="entry name" value="RINGv"/>
    <property type="match status" value="1"/>
</dbReference>
<keyword evidence="7" id="KW-1185">Reference proteome</keyword>
<evidence type="ECO:0000256" key="4">
    <source>
        <dbReference type="SAM" id="Phobius"/>
    </source>
</evidence>
<keyword evidence="1" id="KW-0479">Metal-binding</keyword>
<dbReference type="Pfam" id="PF12906">
    <property type="entry name" value="RINGv"/>
    <property type="match status" value="1"/>
</dbReference>
<evidence type="ECO:0000256" key="1">
    <source>
        <dbReference type="ARBA" id="ARBA00022723"/>
    </source>
</evidence>
<comment type="caution">
    <text evidence="6">The sequence shown here is derived from an EMBL/GenBank/DDBJ whole genome shotgun (WGS) entry which is preliminary data.</text>
</comment>
<dbReference type="EMBL" id="MPUH01001639">
    <property type="protein sequence ID" value="OMJ66764.1"/>
    <property type="molecule type" value="Genomic_DNA"/>
</dbReference>
<gene>
    <name evidence="6" type="ORF">SteCoe_36280</name>
</gene>
<keyword evidence="4" id="KW-0472">Membrane</keyword>
<evidence type="ECO:0000313" key="6">
    <source>
        <dbReference type="EMBL" id="OMJ66764.1"/>
    </source>
</evidence>
<dbReference type="OrthoDB" id="305026at2759"/>
<keyword evidence="4" id="KW-1133">Transmembrane helix</keyword>
<reference evidence="6 7" key="1">
    <citation type="submission" date="2016-11" db="EMBL/GenBank/DDBJ databases">
        <title>The macronuclear genome of Stentor coeruleus: a giant cell with tiny introns.</title>
        <authorList>
            <person name="Slabodnick M."/>
            <person name="Ruby J.G."/>
            <person name="Reiff S.B."/>
            <person name="Swart E.C."/>
            <person name="Gosai S."/>
            <person name="Prabakaran S."/>
            <person name="Witkowska E."/>
            <person name="Larue G.E."/>
            <person name="Fisher S."/>
            <person name="Freeman R.M."/>
            <person name="Gunawardena J."/>
            <person name="Chu W."/>
            <person name="Stover N.A."/>
            <person name="Gregory B.D."/>
            <person name="Nowacki M."/>
            <person name="Derisi J."/>
            <person name="Roy S.W."/>
            <person name="Marshall W.F."/>
            <person name="Sood P."/>
        </authorList>
    </citation>
    <scope>NUCLEOTIDE SEQUENCE [LARGE SCALE GENOMIC DNA]</scope>
    <source>
        <strain evidence="6">WM001</strain>
    </source>
</reference>